<evidence type="ECO:0000313" key="1">
    <source>
        <dbReference type="EMBL" id="AOP46064.1"/>
    </source>
</evidence>
<evidence type="ECO:0008006" key="3">
    <source>
        <dbReference type="Google" id="ProtNLM"/>
    </source>
</evidence>
<protein>
    <recommendedName>
        <fullName evidence="3">Ribbon-helix-helix protein CopG domain-containing protein</fullName>
    </recommendedName>
</protein>
<organism evidence="1 2">
    <name type="scientific">Streptomyces lydicus</name>
    <dbReference type="NCBI Taxonomy" id="47763"/>
    <lineage>
        <taxon>Bacteria</taxon>
        <taxon>Bacillati</taxon>
        <taxon>Actinomycetota</taxon>
        <taxon>Actinomycetes</taxon>
        <taxon>Kitasatosporales</taxon>
        <taxon>Streptomycetaceae</taxon>
        <taxon>Streptomyces</taxon>
    </lineage>
</organism>
<dbReference type="OrthoDB" id="3638073at2"/>
<keyword evidence="2" id="KW-1185">Reference proteome</keyword>
<name>A0A1D7VH42_9ACTN</name>
<gene>
    <name evidence="1" type="ORF">SL103_07250</name>
</gene>
<dbReference type="AlphaFoldDB" id="A0A1D7VH42"/>
<reference evidence="1 2" key="1">
    <citation type="submission" date="2016-09" db="EMBL/GenBank/DDBJ databases">
        <title>Complete genome sequencing of Streptomyces lydicus 103 and metabolic pathways analysis of antibiotic biosynthesis.</title>
        <authorList>
            <person name="Jia N."/>
            <person name="Ding M.-Z."/>
            <person name="Gao F."/>
            <person name="Yuan Y.-J."/>
        </authorList>
    </citation>
    <scope>NUCLEOTIDE SEQUENCE [LARGE SCALE GENOMIC DNA]</scope>
    <source>
        <strain evidence="1 2">103</strain>
    </source>
</reference>
<dbReference type="KEGG" id="slc:SL103_07250"/>
<dbReference type="Proteomes" id="UP000094094">
    <property type="component" value="Chromosome"/>
</dbReference>
<accession>A0A1D7VH42</accession>
<evidence type="ECO:0000313" key="2">
    <source>
        <dbReference type="Proteomes" id="UP000094094"/>
    </source>
</evidence>
<dbReference type="EMBL" id="CP017157">
    <property type="protein sequence ID" value="AOP46064.1"/>
    <property type="molecule type" value="Genomic_DNA"/>
</dbReference>
<sequence length="78" mass="8626">MARSLRPVEPAESERYSVTFVPAAVQAVHDLTEVSGLSKSDVINRAVQVYAFLAREMAGGRQLMLRNEDGSLERVHIV</sequence>
<proteinExistence type="predicted"/>